<name>A0A839SS17_9PROT</name>
<keyword evidence="8" id="KW-1185">Reference proteome</keyword>
<keyword evidence="5 6" id="KW-0472">Membrane</keyword>
<feature type="transmembrane region" description="Helical" evidence="6">
    <location>
        <begin position="78"/>
        <end position="102"/>
    </location>
</feature>
<accession>A0A839SS17</accession>
<dbReference type="RefSeq" id="WP_183415913.1">
    <property type="nucleotide sequence ID" value="NZ_JACHXA010000003.1"/>
</dbReference>
<evidence type="ECO:0000256" key="3">
    <source>
        <dbReference type="ARBA" id="ARBA00022692"/>
    </source>
</evidence>
<dbReference type="Proteomes" id="UP000581135">
    <property type="component" value="Unassembled WGS sequence"/>
</dbReference>
<organism evidence="7 8">
    <name type="scientific">Limibacillus halophilus</name>
    <dbReference type="NCBI Taxonomy" id="1579333"/>
    <lineage>
        <taxon>Bacteria</taxon>
        <taxon>Pseudomonadati</taxon>
        <taxon>Pseudomonadota</taxon>
        <taxon>Alphaproteobacteria</taxon>
        <taxon>Rhodospirillales</taxon>
        <taxon>Rhodovibrionaceae</taxon>
        <taxon>Limibacillus</taxon>
    </lineage>
</organism>
<comment type="caution">
    <text evidence="7">The sequence shown here is derived from an EMBL/GenBank/DDBJ whole genome shotgun (WGS) entry which is preliminary data.</text>
</comment>
<proteinExistence type="inferred from homology"/>
<dbReference type="PANTHER" id="PTHR43461">
    <property type="entry name" value="TRANSMEMBRANE PROTEIN 256"/>
    <property type="match status" value="1"/>
</dbReference>
<gene>
    <name evidence="7" type="ORF">FHR98_001387</name>
</gene>
<evidence type="ECO:0000256" key="6">
    <source>
        <dbReference type="SAM" id="Phobius"/>
    </source>
</evidence>
<dbReference type="AlphaFoldDB" id="A0A839SS17"/>
<evidence type="ECO:0000313" key="8">
    <source>
        <dbReference type="Proteomes" id="UP000581135"/>
    </source>
</evidence>
<evidence type="ECO:0000256" key="5">
    <source>
        <dbReference type="ARBA" id="ARBA00023136"/>
    </source>
</evidence>
<dbReference type="EMBL" id="JACHXA010000003">
    <property type="protein sequence ID" value="MBB3065108.1"/>
    <property type="molecule type" value="Genomic_DNA"/>
</dbReference>
<evidence type="ECO:0000313" key="7">
    <source>
        <dbReference type="EMBL" id="MBB3065108.1"/>
    </source>
</evidence>
<evidence type="ECO:0000256" key="4">
    <source>
        <dbReference type="ARBA" id="ARBA00022989"/>
    </source>
</evidence>
<reference evidence="7 8" key="1">
    <citation type="submission" date="2020-08" db="EMBL/GenBank/DDBJ databases">
        <title>Genomic Encyclopedia of Type Strains, Phase III (KMG-III): the genomes of soil and plant-associated and newly described type strains.</title>
        <authorList>
            <person name="Whitman W."/>
        </authorList>
    </citation>
    <scope>NUCLEOTIDE SEQUENCE [LARGE SCALE GENOMIC DNA]</scope>
    <source>
        <strain evidence="7 8">CECT 8803</strain>
    </source>
</reference>
<feature type="transmembrane region" description="Helical" evidence="6">
    <location>
        <begin position="52"/>
        <end position="71"/>
    </location>
</feature>
<feature type="transmembrane region" description="Helical" evidence="6">
    <location>
        <begin position="12"/>
        <end position="32"/>
    </location>
</feature>
<dbReference type="InterPro" id="IPR006696">
    <property type="entry name" value="DUF423"/>
</dbReference>
<dbReference type="PANTHER" id="PTHR43461:SF1">
    <property type="entry name" value="TRANSMEMBRANE PROTEIN 256"/>
    <property type="match status" value="1"/>
</dbReference>
<feature type="transmembrane region" description="Helical" evidence="6">
    <location>
        <begin position="108"/>
        <end position="132"/>
    </location>
</feature>
<keyword evidence="4 6" id="KW-1133">Transmembrane helix</keyword>
<sequence>MQRQSETAKGSGFLIAGAVFGFLGVASGAFAAHALRGSLTSEAMDWLATASQYWLVHAAVLVALAALLSGPQRQVGRLLLFSGWGMVAGGLAFSGSLAVLAIGGPHFLVWVTPLGGSLLLLSWLSLAGAGLMRLRN</sequence>
<evidence type="ECO:0000256" key="1">
    <source>
        <dbReference type="ARBA" id="ARBA00004141"/>
    </source>
</evidence>
<keyword evidence="3 6" id="KW-0812">Transmembrane</keyword>
<comment type="similarity">
    <text evidence="2">Belongs to the UPF0382 family.</text>
</comment>
<comment type="subcellular location">
    <subcellularLocation>
        <location evidence="1">Membrane</location>
        <topology evidence="1">Multi-pass membrane protein</topology>
    </subcellularLocation>
</comment>
<dbReference type="GO" id="GO:0016020">
    <property type="term" value="C:membrane"/>
    <property type="evidence" value="ECO:0007669"/>
    <property type="project" value="UniProtKB-SubCell"/>
</dbReference>
<protein>
    <submittedName>
        <fullName evidence="7">Uncharacterized membrane protein YgdD (TMEM256/DUF423 family)</fullName>
    </submittedName>
</protein>
<dbReference type="Pfam" id="PF04241">
    <property type="entry name" value="DUF423"/>
    <property type="match status" value="1"/>
</dbReference>
<evidence type="ECO:0000256" key="2">
    <source>
        <dbReference type="ARBA" id="ARBA00009694"/>
    </source>
</evidence>